<dbReference type="SUPFAM" id="SSF51726">
    <property type="entry name" value="UROD/MetE-like"/>
    <property type="match status" value="1"/>
</dbReference>
<dbReference type="AlphaFoldDB" id="A0A8J3YI65"/>
<comment type="caution">
    <text evidence="1">The sequence shown here is derived from an EMBL/GenBank/DDBJ whole genome shotgun (WGS) entry which is preliminary data.</text>
</comment>
<evidence type="ECO:0000313" key="1">
    <source>
        <dbReference type="EMBL" id="GIJ44415.1"/>
    </source>
</evidence>
<dbReference type="InterPro" id="IPR038071">
    <property type="entry name" value="UROD/MetE-like_sf"/>
</dbReference>
<proteinExistence type="predicted"/>
<accession>A0A8J3YI65</accession>
<protein>
    <submittedName>
        <fullName evidence="1">Uncharacterized protein</fullName>
    </submittedName>
</protein>
<dbReference type="RefSeq" id="WP_203897957.1">
    <property type="nucleotide sequence ID" value="NZ_BOPF01000003.1"/>
</dbReference>
<dbReference type="Proteomes" id="UP000619260">
    <property type="component" value="Unassembled WGS sequence"/>
</dbReference>
<dbReference type="EMBL" id="BOPF01000003">
    <property type="protein sequence ID" value="GIJ44415.1"/>
    <property type="molecule type" value="Genomic_DNA"/>
</dbReference>
<sequence>MRLVNAIVAAWPAGRPLEYVHAPFAAAERPPSTDPRWYAPLRRLRLPDGTRFVAGVAHEDQPLDVQRRLVRRIDELVGARVGVSTSCGLGRRTPEAAERALARIRDLTCDA</sequence>
<gene>
    <name evidence="1" type="ORF">Val02_13010</name>
</gene>
<name>A0A8J3YI65_9ACTN</name>
<reference evidence="1" key="1">
    <citation type="submission" date="2021-01" db="EMBL/GenBank/DDBJ databases">
        <title>Whole genome shotgun sequence of Virgisporangium aliadipatigenens NBRC 105644.</title>
        <authorList>
            <person name="Komaki H."/>
            <person name="Tamura T."/>
        </authorList>
    </citation>
    <scope>NUCLEOTIDE SEQUENCE</scope>
    <source>
        <strain evidence="1">NBRC 105644</strain>
    </source>
</reference>
<keyword evidence="2" id="KW-1185">Reference proteome</keyword>
<organism evidence="1 2">
    <name type="scientific">Virgisporangium aliadipatigenens</name>
    <dbReference type="NCBI Taxonomy" id="741659"/>
    <lineage>
        <taxon>Bacteria</taxon>
        <taxon>Bacillati</taxon>
        <taxon>Actinomycetota</taxon>
        <taxon>Actinomycetes</taxon>
        <taxon>Micromonosporales</taxon>
        <taxon>Micromonosporaceae</taxon>
        <taxon>Virgisporangium</taxon>
    </lineage>
</organism>
<evidence type="ECO:0000313" key="2">
    <source>
        <dbReference type="Proteomes" id="UP000619260"/>
    </source>
</evidence>